<gene>
    <name evidence="2" type="ORF">EMIHUDRAFT_218338</name>
</gene>
<dbReference type="InterPro" id="IPR038135">
    <property type="entry name" value="Methylthiotransferase_N_sf"/>
</dbReference>
<protein>
    <recommendedName>
        <fullName evidence="1">MTTase N-terminal domain-containing protein</fullName>
    </recommendedName>
</protein>
<dbReference type="InterPro" id="IPR013848">
    <property type="entry name" value="Methylthiotransferase_N"/>
</dbReference>
<dbReference type="KEGG" id="ehx:EMIHUDRAFT_218338"/>
<reference evidence="2" key="1">
    <citation type="submission" date="2012-07" db="EMBL/GenBank/DDBJ databases">
        <title>Genome variability drives Emilianias global distribution.</title>
        <authorList>
            <consortium name="DOE Joint Genome Institute"/>
            <person name="Read B."/>
            <person name="Kegel J."/>
            <person name="Klute M."/>
            <person name="Kuo A."/>
            <person name="Lefebvre S.C."/>
            <person name="Maumus F."/>
            <person name="Mayer C."/>
            <person name="Miller J."/>
            <person name="Allen A."/>
            <person name="Bidle K."/>
            <person name="Borodovsky M."/>
            <person name="Bowler C."/>
            <person name="Brownlee C."/>
            <person name="Claverie J.-M."/>
            <person name="Cock M."/>
            <person name="De Vargas C."/>
            <person name="Elias M."/>
            <person name="Frickenhaus S."/>
            <person name="Gladyshev V.N."/>
            <person name="Gonzalez K."/>
            <person name="Guda C."/>
            <person name="Hadaegh A."/>
            <person name="Herman E."/>
            <person name="Iglesias-Rodriguez D."/>
            <person name="Jones B."/>
            <person name="Lawson T."/>
            <person name="Leese F."/>
            <person name="Lin Y.-C."/>
            <person name="Lindquist E."/>
            <person name="Lobanov A."/>
            <person name="Lucas S."/>
            <person name="Malik S.-H.B."/>
            <person name="Marsh M.E."/>
            <person name="Mock T."/>
            <person name="Monier A."/>
            <person name="Moreau H."/>
            <person name="Mueller-Roeber B."/>
            <person name="Napier J."/>
            <person name="Ogata H."/>
            <person name="Parker M."/>
            <person name="Probert I."/>
            <person name="Quesneville H."/>
            <person name="Raines C."/>
            <person name="Rensing S."/>
            <person name="Riano-Pachon D.M."/>
            <person name="Richier S."/>
            <person name="Rokitta S."/>
            <person name="Salamov A."/>
            <person name="Sarno A.F."/>
            <person name="Schmutz J."/>
            <person name="Schroeder D."/>
            <person name="Shiraiwa Y."/>
            <person name="Soanes D.M."/>
            <person name="Valentin K."/>
            <person name="Van Der Giezen M."/>
            <person name="Van Der Peer Y."/>
            <person name="Vardi A."/>
            <person name="Verret F."/>
            <person name="Von Dassow P."/>
            <person name="Wheeler G."/>
            <person name="Williams B."/>
            <person name="Wilson W."/>
            <person name="Wolfe G."/>
            <person name="Wurch L.L."/>
            <person name="Young J."/>
            <person name="Dacks J.B."/>
            <person name="Delwiche C.F."/>
            <person name="Dyhrman S."/>
            <person name="Glockner G."/>
            <person name="John U."/>
            <person name="Richards T."/>
            <person name="Worden A.Z."/>
            <person name="Zhang X."/>
            <person name="Grigoriev I.V."/>
        </authorList>
    </citation>
    <scope>NUCLEOTIDE SEQUENCE</scope>
    <source>
        <strain evidence="2">CCMP1516</strain>
    </source>
</reference>
<name>R1DG78_EMIHU</name>
<feature type="domain" description="MTTase N-terminal" evidence="1">
    <location>
        <begin position="49"/>
        <end position="93"/>
    </location>
</feature>
<dbReference type="RefSeq" id="XP_005760198.1">
    <property type="nucleotide sequence ID" value="XM_005760141.1"/>
</dbReference>
<dbReference type="Gene3D" id="3.40.50.12160">
    <property type="entry name" value="Methylthiotransferase, N-terminal domain"/>
    <property type="match status" value="1"/>
</dbReference>
<dbReference type="GO" id="GO:0005829">
    <property type="term" value="C:cytosol"/>
    <property type="evidence" value="ECO:0007669"/>
    <property type="project" value="TreeGrafter"/>
</dbReference>
<feature type="non-terminal residue" evidence="2">
    <location>
        <position position="93"/>
    </location>
</feature>
<proteinExistence type="predicted"/>
<dbReference type="PANTHER" id="PTHR43020:SF2">
    <property type="entry name" value="MITOCHONDRIAL TRNA METHYLTHIOTRANSFERASE CDK5RAP1"/>
    <property type="match status" value="1"/>
</dbReference>
<dbReference type="EMBL" id="KB869279">
    <property type="protein sequence ID" value="EOD07769.1"/>
    <property type="molecule type" value="Genomic_DNA"/>
</dbReference>
<organism evidence="2">
    <name type="scientific">Emiliania huxleyi</name>
    <name type="common">Coccolithophore</name>
    <name type="synonym">Pontosphaera huxleyi</name>
    <dbReference type="NCBI Taxonomy" id="2903"/>
    <lineage>
        <taxon>Eukaryota</taxon>
        <taxon>Haptista</taxon>
        <taxon>Haptophyta</taxon>
        <taxon>Prymnesiophyceae</taxon>
        <taxon>Isochrysidales</taxon>
        <taxon>Noelaerhabdaceae</taxon>
        <taxon>Emiliania</taxon>
    </lineage>
</organism>
<dbReference type="GO" id="GO:0051539">
    <property type="term" value="F:4 iron, 4 sulfur cluster binding"/>
    <property type="evidence" value="ECO:0007669"/>
    <property type="project" value="UniProtKB-KW"/>
</dbReference>
<sequence length="93" mass="10029">MAAGSRFRAAAAWSSSLQSSRRAFSARTPSRRRLEFAASLRDFTPHEGRGVYMETYGCQMNVADTEVVRSVLQGAGYSHAASLSGADVVLLNT</sequence>
<evidence type="ECO:0000259" key="1">
    <source>
        <dbReference type="PROSITE" id="PS51449"/>
    </source>
</evidence>
<dbReference type="GO" id="GO:0035597">
    <property type="term" value="F:tRNA-2-methylthio-N(6)-dimethylallyladenosine(37) synthase activity"/>
    <property type="evidence" value="ECO:0007669"/>
    <property type="project" value="TreeGrafter"/>
</dbReference>
<dbReference type="Pfam" id="PF00919">
    <property type="entry name" value="UPF0004"/>
    <property type="match status" value="1"/>
</dbReference>
<dbReference type="PANTHER" id="PTHR43020">
    <property type="entry name" value="CDK5 REGULATORY SUBUNIT-ASSOCIATED PROTEIN 1"/>
    <property type="match status" value="1"/>
</dbReference>
<dbReference type="HOGENOM" id="CLU_2419803_0_0_1"/>
<dbReference type="GO" id="GO:0046872">
    <property type="term" value="F:metal ion binding"/>
    <property type="evidence" value="ECO:0007669"/>
    <property type="project" value="UniProtKB-KW"/>
</dbReference>
<dbReference type="GeneID" id="17253832"/>
<accession>R1DG78</accession>
<evidence type="ECO:0000313" key="2">
    <source>
        <dbReference type="EMBL" id="EOD07769.1"/>
    </source>
</evidence>
<dbReference type="PROSITE" id="PS51449">
    <property type="entry name" value="MTTASE_N"/>
    <property type="match status" value="1"/>
</dbReference>
<dbReference type="AlphaFoldDB" id="R1DG78"/>